<feature type="compositionally biased region" description="Basic residues" evidence="1">
    <location>
        <begin position="179"/>
        <end position="188"/>
    </location>
</feature>
<accession>A0ABN9QS33</accession>
<evidence type="ECO:0000313" key="3">
    <source>
        <dbReference type="Proteomes" id="UP001189429"/>
    </source>
</evidence>
<evidence type="ECO:0000313" key="2">
    <source>
        <dbReference type="EMBL" id="CAK0806451.1"/>
    </source>
</evidence>
<feature type="region of interest" description="Disordered" evidence="1">
    <location>
        <begin position="111"/>
        <end position="188"/>
    </location>
</feature>
<protein>
    <submittedName>
        <fullName evidence="2">Uncharacterized protein</fullName>
    </submittedName>
</protein>
<keyword evidence="3" id="KW-1185">Reference proteome</keyword>
<name>A0ABN9QS33_9DINO</name>
<evidence type="ECO:0000256" key="1">
    <source>
        <dbReference type="SAM" id="MobiDB-lite"/>
    </source>
</evidence>
<feature type="compositionally biased region" description="Basic and acidic residues" evidence="1">
    <location>
        <begin position="165"/>
        <end position="178"/>
    </location>
</feature>
<feature type="compositionally biased region" description="Basic and acidic residues" evidence="1">
    <location>
        <begin position="143"/>
        <end position="156"/>
    </location>
</feature>
<sequence length="188" mass="19812">MHPMPAGAPLYILAAADPMPLDPTPIPRPPAPAAGDDAEMEYAHTVRCRAAAREAARRRLAAATRSMESHAAASRRGAGLHTVAAEQHPEDHASGTNLTRASHVMFVHPMSAPTKRPDAVPAPPGRTPTSFPGSRPHGGPVADLREPSADRQEPNREALGALGAEAERTPARGPEARRAARRGGARRE</sequence>
<dbReference type="EMBL" id="CAUYUJ010003716">
    <property type="protein sequence ID" value="CAK0806451.1"/>
    <property type="molecule type" value="Genomic_DNA"/>
</dbReference>
<gene>
    <name evidence="2" type="ORF">PCOR1329_LOCUS12669</name>
</gene>
<comment type="caution">
    <text evidence="2">The sequence shown here is derived from an EMBL/GenBank/DDBJ whole genome shotgun (WGS) entry which is preliminary data.</text>
</comment>
<reference evidence="2" key="1">
    <citation type="submission" date="2023-10" db="EMBL/GenBank/DDBJ databases">
        <authorList>
            <person name="Chen Y."/>
            <person name="Shah S."/>
            <person name="Dougan E. K."/>
            <person name="Thang M."/>
            <person name="Chan C."/>
        </authorList>
    </citation>
    <scope>NUCLEOTIDE SEQUENCE [LARGE SCALE GENOMIC DNA]</scope>
</reference>
<dbReference type="Proteomes" id="UP001189429">
    <property type="component" value="Unassembled WGS sequence"/>
</dbReference>
<organism evidence="2 3">
    <name type="scientific">Prorocentrum cordatum</name>
    <dbReference type="NCBI Taxonomy" id="2364126"/>
    <lineage>
        <taxon>Eukaryota</taxon>
        <taxon>Sar</taxon>
        <taxon>Alveolata</taxon>
        <taxon>Dinophyceae</taxon>
        <taxon>Prorocentrales</taxon>
        <taxon>Prorocentraceae</taxon>
        <taxon>Prorocentrum</taxon>
    </lineage>
</organism>
<proteinExistence type="predicted"/>